<proteinExistence type="predicted"/>
<dbReference type="EMBL" id="AEJB01000107">
    <property type="protein sequence ID" value="ELP70044.1"/>
    <property type="molecule type" value="Genomic_DNA"/>
</dbReference>
<dbReference type="GO" id="GO:0003677">
    <property type="term" value="F:DNA binding"/>
    <property type="evidence" value="ECO:0007669"/>
    <property type="project" value="InterPro"/>
</dbReference>
<dbReference type="AlphaFoldDB" id="L7FFT0"/>
<dbReference type="InterPro" id="IPR001387">
    <property type="entry name" value="Cro/C1-type_HTH"/>
</dbReference>
<reference evidence="2 3" key="1">
    <citation type="journal article" date="2011" name="Plasmid">
        <title>Streptomyces turgidiscabies Car8 contains a modular pathogenicity island that shares virulence genes with other actinobacterial plant pathogens.</title>
        <authorList>
            <person name="Huguet-Tapia J.C."/>
            <person name="Badger J.H."/>
            <person name="Loria R."/>
            <person name="Pettis G.S."/>
        </authorList>
    </citation>
    <scope>NUCLEOTIDE SEQUENCE [LARGE SCALE GENOMIC DNA]</scope>
    <source>
        <strain evidence="2 3">Car8</strain>
    </source>
</reference>
<evidence type="ECO:0000259" key="1">
    <source>
        <dbReference type="PROSITE" id="PS50943"/>
    </source>
</evidence>
<evidence type="ECO:0000313" key="3">
    <source>
        <dbReference type="Proteomes" id="UP000010931"/>
    </source>
</evidence>
<dbReference type="CDD" id="cd00093">
    <property type="entry name" value="HTH_XRE"/>
    <property type="match status" value="1"/>
</dbReference>
<feature type="domain" description="HTH cro/C1-type" evidence="1">
    <location>
        <begin position="27"/>
        <end position="75"/>
    </location>
</feature>
<protein>
    <recommendedName>
        <fullName evidence="1">HTH cro/C1-type domain-containing protein</fullName>
    </recommendedName>
</protein>
<dbReference type="PROSITE" id="PS50943">
    <property type="entry name" value="HTH_CROC1"/>
    <property type="match status" value="1"/>
</dbReference>
<dbReference type="Proteomes" id="UP000010931">
    <property type="component" value="Unassembled WGS sequence"/>
</dbReference>
<dbReference type="PATRIC" id="fig|698760.3.peg.1302"/>
<dbReference type="Gene3D" id="1.10.260.40">
    <property type="entry name" value="lambda repressor-like DNA-binding domains"/>
    <property type="match status" value="1"/>
</dbReference>
<evidence type="ECO:0000313" key="2">
    <source>
        <dbReference type="EMBL" id="ELP70044.1"/>
    </source>
</evidence>
<comment type="caution">
    <text evidence="2">The sequence shown here is derived from an EMBL/GenBank/DDBJ whole genome shotgun (WGS) entry which is preliminary data.</text>
</comment>
<sequence length="98" mass="10735">MRPQQNPMQLVSADLLVLLMERTGDGRNVSVRDLAEAVGCHPSKIDALRNDRRKTATQAEAEAIAKRLGVDFLVLWEHTGRANPAPADEHDHLTAVSA</sequence>
<dbReference type="SMART" id="SM00530">
    <property type="entry name" value="HTH_XRE"/>
    <property type="match status" value="1"/>
</dbReference>
<keyword evidence="3" id="KW-1185">Reference proteome</keyword>
<dbReference type="InterPro" id="IPR010982">
    <property type="entry name" value="Lambda_DNA-bd_dom_sf"/>
</dbReference>
<gene>
    <name evidence="2" type="ORF">STRTUCAR8_08642</name>
</gene>
<dbReference type="SUPFAM" id="SSF47413">
    <property type="entry name" value="lambda repressor-like DNA-binding domains"/>
    <property type="match status" value="1"/>
</dbReference>
<name>L7FFT0_STRT8</name>
<accession>L7FFT0</accession>
<organism evidence="2 3">
    <name type="scientific">Streptomyces turgidiscabies (strain Car8)</name>
    <dbReference type="NCBI Taxonomy" id="698760"/>
    <lineage>
        <taxon>Bacteria</taxon>
        <taxon>Bacillati</taxon>
        <taxon>Actinomycetota</taxon>
        <taxon>Actinomycetes</taxon>
        <taxon>Kitasatosporales</taxon>
        <taxon>Streptomycetaceae</taxon>
        <taxon>Streptomyces</taxon>
    </lineage>
</organism>